<dbReference type="Gene3D" id="3.90.1590.10">
    <property type="entry name" value="glutathione-dependent formaldehyde- activating enzyme (gfa)"/>
    <property type="match status" value="1"/>
</dbReference>
<proteinExistence type="inferred from homology"/>
<evidence type="ECO:0000256" key="3">
    <source>
        <dbReference type="ARBA" id="ARBA00022833"/>
    </source>
</evidence>
<dbReference type="SUPFAM" id="SSF51316">
    <property type="entry name" value="Mss4-like"/>
    <property type="match status" value="1"/>
</dbReference>
<dbReference type="EMBL" id="ML119054">
    <property type="protein sequence ID" value="ROT39232.1"/>
    <property type="molecule type" value="Genomic_DNA"/>
</dbReference>
<dbReference type="InterPro" id="IPR006913">
    <property type="entry name" value="CENP-V/GFA"/>
</dbReference>
<dbReference type="AlphaFoldDB" id="A0A3N2PXM4"/>
<keyword evidence="2" id="KW-0479">Metal-binding</keyword>
<dbReference type="Pfam" id="PF04828">
    <property type="entry name" value="GFA"/>
    <property type="match status" value="1"/>
</dbReference>
<dbReference type="PROSITE" id="PS51891">
    <property type="entry name" value="CENP_V_GFA"/>
    <property type="match status" value="1"/>
</dbReference>
<dbReference type="GO" id="GO:0016846">
    <property type="term" value="F:carbon-sulfur lyase activity"/>
    <property type="evidence" value="ECO:0007669"/>
    <property type="project" value="InterPro"/>
</dbReference>
<reference evidence="6 7" key="1">
    <citation type="journal article" date="2018" name="Mol. Ecol.">
        <title>The obligate alkalophilic soda-lake fungus Sodiomyces alkalinus has shifted to a protein diet.</title>
        <authorList>
            <person name="Grum-Grzhimaylo A.A."/>
            <person name="Falkoski D.L."/>
            <person name="van den Heuvel J."/>
            <person name="Valero-Jimenez C.A."/>
            <person name="Min B."/>
            <person name="Choi I.G."/>
            <person name="Lipzen A."/>
            <person name="Daum C.G."/>
            <person name="Aanen D.K."/>
            <person name="Tsang A."/>
            <person name="Henrissat B."/>
            <person name="Bilanenko E.N."/>
            <person name="de Vries R.P."/>
            <person name="van Kan J.A.L."/>
            <person name="Grigoriev I.V."/>
            <person name="Debets A.J.M."/>
        </authorList>
    </citation>
    <scope>NUCLEOTIDE SEQUENCE [LARGE SCALE GENOMIC DNA]</scope>
    <source>
        <strain evidence="6 7">F11</strain>
    </source>
</reference>
<dbReference type="RefSeq" id="XP_028467038.1">
    <property type="nucleotide sequence ID" value="XM_028611775.1"/>
</dbReference>
<dbReference type="OrthoDB" id="428768at2759"/>
<evidence type="ECO:0000313" key="6">
    <source>
        <dbReference type="EMBL" id="ROT39232.1"/>
    </source>
</evidence>
<dbReference type="GO" id="GO:0046872">
    <property type="term" value="F:metal ion binding"/>
    <property type="evidence" value="ECO:0007669"/>
    <property type="project" value="UniProtKB-KW"/>
</dbReference>
<gene>
    <name evidence="6" type="ORF">SODALDRAFT_332666</name>
</gene>
<evidence type="ECO:0000313" key="7">
    <source>
        <dbReference type="Proteomes" id="UP000272025"/>
    </source>
</evidence>
<accession>A0A3N2PXM4</accession>
<dbReference type="Proteomes" id="UP000272025">
    <property type="component" value="Unassembled WGS sequence"/>
</dbReference>
<protein>
    <submittedName>
        <fullName evidence="6">DUF636 domain protein</fullName>
    </submittedName>
</protein>
<comment type="similarity">
    <text evidence="1">Belongs to the Gfa family.</text>
</comment>
<dbReference type="InterPro" id="IPR011057">
    <property type="entry name" value="Mss4-like_sf"/>
</dbReference>
<dbReference type="PANTHER" id="PTHR33337">
    <property type="entry name" value="GFA DOMAIN-CONTAINING PROTEIN"/>
    <property type="match status" value="1"/>
</dbReference>
<dbReference type="PANTHER" id="PTHR33337:SF30">
    <property type="entry name" value="DUF636 DOMAIN PROTEIN (AFU_ORTHOLOGUE AFUA_1G03180)"/>
    <property type="match status" value="1"/>
</dbReference>
<dbReference type="STRING" id="1314773.A0A3N2PXM4"/>
<evidence type="ECO:0000259" key="5">
    <source>
        <dbReference type="PROSITE" id="PS51891"/>
    </source>
</evidence>
<keyword evidence="4" id="KW-0456">Lyase</keyword>
<feature type="domain" description="CENP-V/GFA" evidence="5">
    <location>
        <begin position="2"/>
        <end position="123"/>
    </location>
</feature>
<evidence type="ECO:0000256" key="4">
    <source>
        <dbReference type="ARBA" id="ARBA00023239"/>
    </source>
</evidence>
<keyword evidence="3" id="KW-0862">Zinc</keyword>
<sequence length="135" mass="14554">MIEGGCICGAVRIQSTGEAQAKALCYCLDCRKTTGSTFSTNILVPAEGFTLTKGTPKEFAKTANSGKTITSFFCGDCGTTLWRETETYTGSKILKVGTFDHASALEDAKPLVELFTRNRPSWQTPIAGVEQKETL</sequence>
<evidence type="ECO:0000256" key="2">
    <source>
        <dbReference type="ARBA" id="ARBA00022723"/>
    </source>
</evidence>
<name>A0A3N2PXM4_SODAK</name>
<dbReference type="GeneID" id="39580253"/>
<organism evidence="6 7">
    <name type="scientific">Sodiomyces alkalinus (strain CBS 110278 / VKM F-3762 / F11)</name>
    <name type="common">Alkaliphilic filamentous fungus</name>
    <dbReference type="NCBI Taxonomy" id="1314773"/>
    <lineage>
        <taxon>Eukaryota</taxon>
        <taxon>Fungi</taxon>
        <taxon>Dikarya</taxon>
        <taxon>Ascomycota</taxon>
        <taxon>Pezizomycotina</taxon>
        <taxon>Sordariomycetes</taxon>
        <taxon>Hypocreomycetidae</taxon>
        <taxon>Glomerellales</taxon>
        <taxon>Plectosphaerellaceae</taxon>
        <taxon>Sodiomyces</taxon>
    </lineage>
</organism>
<evidence type="ECO:0000256" key="1">
    <source>
        <dbReference type="ARBA" id="ARBA00005495"/>
    </source>
</evidence>
<keyword evidence="7" id="KW-1185">Reference proteome</keyword>